<dbReference type="SUPFAM" id="SSF57567">
    <property type="entry name" value="Serine protease inhibitors"/>
    <property type="match status" value="1"/>
</dbReference>
<keyword evidence="1" id="KW-0646">Protease inhibitor</keyword>
<reference evidence="6" key="1">
    <citation type="submission" date="2020-05" db="UniProtKB">
        <authorList>
            <consortium name="EnsemblMetazoa"/>
        </authorList>
    </citation>
    <scope>IDENTIFICATION</scope>
    <source>
        <strain evidence="6">Yale</strain>
    </source>
</reference>
<evidence type="ECO:0000256" key="2">
    <source>
        <dbReference type="ARBA" id="ARBA00023157"/>
    </source>
</evidence>
<evidence type="ECO:0000313" key="7">
    <source>
        <dbReference type="Proteomes" id="UP000092444"/>
    </source>
</evidence>
<protein>
    <recommendedName>
        <fullName evidence="5">TIL domain-containing protein</fullName>
    </recommendedName>
</protein>
<dbReference type="VEuPathDB" id="VectorBase:GMOY006049"/>
<sequence>MYVNLALLLVALSLHSVVMEKAMKTCPANEFYTECGDNCQRKCSTLNEPCLIRHIRCPDGCYCDKDYARNSDGKCIPIRDSWKHRKANGAQRRTFCEQVNGQKVAKDPKNNLTLTKPASPSETRGPRGVPPRVRYLVCSNEAIHGGKGHTQANMVARLAFFKEADSPQWRQYPPNNFTWIRAVHATDRKKLKGDNGHQRFLSLR</sequence>
<name>A0A1B0FQ54_GLOMM</name>
<dbReference type="AlphaFoldDB" id="A0A1B0FQ54"/>
<keyword evidence="2" id="KW-1015">Disulfide bond</keyword>
<evidence type="ECO:0000256" key="4">
    <source>
        <dbReference type="SAM" id="SignalP"/>
    </source>
</evidence>
<dbReference type="EnsemblMetazoa" id="GMOY006049-RA">
    <property type="protein sequence ID" value="GMOY006049-PA"/>
    <property type="gene ID" value="GMOY006049"/>
</dbReference>
<keyword evidence="7" id="KW-1185">Reference proteome</keyword>
<dbReference type="STRING" id="37546.A0A1B0FQ54"/>
<keyword evidence="4" id="KW-0732">Signal</keyword>
<organism evidence="6 7">
    <name type="scientific">Glossina morsitans morsitans</name>
    <name type="common">Savannah tsetse fly</name>
    <dbReference type="NCBI Taxonomy" id="37546"/>
    <lineage>
        <taxon>Eukaryota</taxon>
        <taxon>Metazoa</taxon>
        <taxon>Ecdysozoa</taxon>
        <taxon>Arthropoda</taxon>
        <taxon>Hexapoda</taxon>
        <taxon>Insecta</taxon>
        <taxon>Pterygota</taxon>
        <taxon>Neoptera</taxon>
        <taxon>Endopterygota</taxon>
        <taxon>Diptera</taxon>
        <taxon>Brachycera</taxon>
        <taxon>Muscomorpha</taxon>
        <taxon>Hippoboscoidea</taxon>
        <taxon>Glossinidae</taxon>
        <taxon>Glossina</taxon>
    </lineage>
</organism>
<dbReference type="Gene3D" id="2.10.25.10">
    <property type="entry name" value="Laminin"/>
    <property type="match status" value="1"/>
</dbReference>
<dbReference type="InterPro" id="IPR002919">
    <property type="entry name" value="TIL_dom"/>
</dbReference>
<evidence type="ECO:0000256" key="3">
    <source>
        <dbReference type="SAM" id="MobiDB-lite"/>
    </source>
</evidence>
<feature type="signal peptide" evidence="4">
    <location>
        <begin position="1"/>
        <end position="19"/>
    </location>
</feature>
<dbReference type="Proteomes" id="UP000092444">
    <property type="component" value="Unassembled WGS sequence"/>
</dbReference>
<proteinExistence type="predicted"/>
<accession>A0A1B0FQ54</accession>
<dbReference type="CDD" id="cd19941">
    <property type="entry name" value="TIL"/>
    <property type="match status" value="1"/>
</dbReference>
<evidence type="ECO:0000256" key="1">
    <source>
        <dbReference type="ARBA" id="ARBA00022690"/>
    </source>
</evidence>
<evidence type="ECO:0000313" key="6">
    <source>
        <dbReference type="EnsemblMetazoa" id="GMOY006049-PA"/>
    </source>
</evidence>
<feature type="compositionally biased region" description="Polar residues" evidence="3">
    <location>
        <begin position="110"/>
        <end position="122"/>
    </location>
</feature>
<feature type="domain" description="TIL" evidence="5">
    <location>
        <begin position="26"/>
        <end position="79"/>
    </location>
</feature>
<feature type="region of interest" description="Disordered" evidence="3">
    <location>
        <begin position="107"/>
        <end position="130"/>
    </location>
</feature>
<evidence type="ECO:0000259" key="5">
    <source>
        <dbReference type="Pfam" id="PF01826"/>
    </source>
</evidence>
<dbReference type="Pfam" id="PF01826">
    <property type="entry name" value="TIL"/>
    <property type="match status" value="1"/>
</dbReference>
<feature type="chain" id="PRO_5008407822" description="TIL domain-containing protein" evidence="4">
    <location>
        <begin position="20"/>
        <end position="204"/>
    </location>
</feature>
<dbReference type="GO" id="GO:0030414">
    <property type="term" value="F:peptidase inhibitor activity"/>
    <property type="evidence" value="ECO:0007669"/>
    <property type="project" value="UniProtKB-KW"/>
</dbReference>
<dbReference type="InterPro" id="IPR036084">
    <property type="entry name" value="Ser_inhib-like_sf"/>
</dbReference>
<dbReference type="EMBL" id="CCAG010006701">
    <property type="status" value="NOT_ANNOTATED_CDS"/>
    <property type="molecule type" value="Genomic_DNA"/>
</dbReference>
<dbReference type="FunFam" id="2.10.25.10:FF:000674">
    <property type="entry name" value="Mucin-2"/>
    <property type="match status" value="1"/>
</dbReference>